<feature type="region of interest" description="Disordered" evidence="4">
    <location>
        <begin position="1"/>
        <end position="35"/>
    </location>
</feature>
<dbReference type="InterPro" id="IPR036291">
    <property type="entry name" value="NAD(P)-bd_dom_sf"/>
</dbReference>
<keyword evidence="3" id="KW-0520">NAD</keyword>
<dbReference type="OrthoDB" id="202470at2759"/>
<dbReference type="Gene3D" id="3.40.50.720">
    <property type="entry name" value="NAD(P)-binding Rossmann-like Domain"/>
    <property type="match status" value="1"/>
</dbReference>
<protein>
    <recommendedName>
        <fullName evidence="5">NAD-dependent epimerase/dehydratase domain-containing protein</fullName>
    </recommendedName>
</protein>
<dbReference type="AlphaFoldDB" id="A0A4Y9ZCH6"/>
<proteinExistence type="inferred from homology"/>
<dbReference type="PANTHER" id="PTHR43103">
    <property type="entry name" value="NUCLEOSIDE-DIPHOSPHATE-SUGAR EPIMERASE"/>
    <property type="match status" value="1"/>
</dbReference>
<dbReference type="STRING" id="205917.A0A4Y9ZCH6"/>
<evidence type="ECO:0000313" key="7">
    <source>
        <dbReference type="Proteomes" id="UP000298327"/>
    </source>
</evidence>
<feature type="domain" description="NAD-dependent epimerase/dehydratase" evidence="5">
    <location>
        <begin position="79"/>
        <end position="172"/>
    </location>
</feature>
<keyword evidence="2" id="KW-0560">Oxidoreductase</keyword>
<dbReference type="Pfam" id="PF01370">
    <property type="entry name" value="Epimerase"/>
    <property type="match status" value="1"/>
</dbReference>
<accession>A0A4Y9ZCH6</accession>
<feature type="compositionally biased region" description="Polar residues" evidence="4">
    <location>
        <begin position="1"/>
        <end position="11"/>
    </location>
</feature>
<evidence type="ECO:0000256" key="3">
    <source>
        <dbReference type="ARBA" id="ARBA00023027"/>
    </source>
</evidence>
<name>A0A4Y9ZCH6_9AGAM</name>
<evidence type="ECO:0000256" key="2">
    <source>
        <dbReference type="ARBA" id="ARBA00023002"/>
    </source>
</evidence>
<feature type="compositionally biased region" description="Polar residues" evidence="4">
    <location>
        <begin position="24"/>
        <end position="35"/>
    </location>
</feature>
<dbReference type="EMBL" id="SEOQ01000041">
    <property type="protein sequence ID" value="TFY71687.1"/>
    <property type="molecule type" value="Genomic_DNA"/>
</dbReference>
<dbReference type="Proteomes" id="UP000298327">
    <property type="component" value="Unassembled WGS sequence"/>
</dbReference>
<dbReference type="SUPFAM" id="SSF51735">
    <property type="entry name" value="NAD(P)-binding Rossmann-fold domains"/>
    <property type="match status" value="1"/>
</dbReference>
<evidence type="ECO:0000313" key="6">
    <source>
        <dbReference type="EMBL" id="TFY71687.1"/>
    </source>
</evidence>
<comment type="caution">
    <text evidence="6">The sequence shown here is derived from an EMBL/GenBank/DDBJ whole genome shotgun (WGS) entry which is preliminary data.</text>
</comment>
<sequence length="340" mass="37793">MEGPTRGQQLPTVRAAGPPASKLSGGQPSSSGSTAIEQPQLVTSIHAPSHSRPQTLTIISHPTAFSTDQTYILHAMKLVVTGCNGSVGRRVVYNALKQGHTVLGLDNKALESTESSGHPNYRFVEADLRDFDKTLELLEGHDAVVHLAAYPNPTDYRVQSHNANVVMSWNVLPNNLNSNIFQLTRITRVYQTSPTASRRLASLLIMHRISELQADTIIRRYPNLRIASLRLHWSIPTREKAQNLDPGRAKNDLWGWVQEDSAAEAFLLAVTRDDLPWRGHERFFIVAPTIAHVQFDSKDLREEYWPGVKVLDGKDVSGRNGFFDCGKAERLLGWVHSDGP</sequence>
<evidence type="ECO:0000256" key="4">
    <source>
        <dbReference type="SAM" id="MobiDB-lite"/>
    </source>
</evidence>
<dbReference type="GO" id="GO:0016491">
    <property type="term" value="F:oxidoreductase activity"/>
    <property type="evidence" value="ECO:0007669"/>
    <property type="project" value="UniProtKB-KW"/>
</dbReference>
<dbReference type="InterPro" id="IPR001509">
    <property type="entry name" value="Epimerase_deHydtase"/>
</dbReference>
<gene>
    <name evidence="6" type="ORF">EVG20_g1322</name>
</gene>
<organism evidence="6 7">
    <name type="scientific">Dentipellis fragilis</name>
    <dbReference type="NCBI Taxonomy" id="205917"/>
    <lineage>
        <taxon>Eukaryota</taxon>
        <taxon>Fungi</taxon>
        <taxon>Dikarya</taxon>
        <taxon>Basidiomycota</taxon>
        <taxon>Agaricomycotina</taxon>
        <taxon>Agaricomycetes</taxon>
        <taxon>Russulales</taxon>
        <taxon>Hericiaceae</taxon>
        <taxon>Dentipellis</taxon>
    </lineage>
</organism>
<reference evidence="6 7" key="1">
    <citation type="submission" date="2019-02" db="EMBL/GenBank/DDBJ databases">
        <title>Genome sequencing of the rare red list fungi Dentipellis fragilis.</title>
        <authorList>
            <person name="Buettner E."/>
            <person name="Kellner H."/>
        </authorList>
    </citation>
    <scope>NUCLEOTIDE SEQUENCE [LARGE SCALE GENOMIC DNA]</scope>
    <source>
        <strain evidence="6 7">DSM 105465</strain>
    </source>
</reference>
<keyword evidence="7" id="KW-1185">Reference proteome</keyword>
<dbReference type="PANTHER" id="PTHR43103:SF5">
    <property type="entry name" value="4-EPIMERASE, PUTATIVE (AFU_ORTHOLOGUE AFUA_7G00360)-RELATED"/>
    <property type="match status" value="1"/>
</dbReference>
<comment type="similarity">
    <text evidence="1">Belongs to the NAD(P)-dependent epimerase/dehydratase family.</text>
</comment>
<evidence type="ECO:0000256" key="1">
    <source>
        <dbReference type="ARBA" id="ARBA00007637"/>
    </source>
</evidence>
<evidence type="ECO:0000259" key="5">
    <source>
        <dbReference type="Pfam" id="PF01370"/>
    </source>
</evidence>